<protein>
    <submittedName>
        <fullName evidence="9">Cysteine desulfurase NifS</fullName>
    </submittedName>
</protein>
<keyword evidence="3" id="KW-0479">Metal-binding</keyword>
<accession>A0A6V7RJB2</accession>
<dbReference type="InterPro" id="IPR015421">
    <property type="entry name" value="PyrdxlP-dep_Trfase_major"/>
</dbReference>
<evidence type="ECO:0000256" key="4">
    <source>
        <dbReference type="ARBA" id="ARBA00022898"/>
    </source>
</evidence>
<keyword evidence="5" id="KW-0408">Iron</keyword>
<feature type="domain" description="Aminotransferase class V" evidence="8">
    <location>
        <begin position="2"/>
        <end position="358"/>
    </location>
</feature>
<evidence type="ECO:0000256" key="6">
    <source>
        <dbReference type="ARBA" id="ARBA00023014"/>
    </source>
</evidence>
<dbReference type="GO" id="GO:0051536">
    <property type="term" value="F:iron-sulfur cluster binding"/>
    <property type="evidence" value="ECO:0007669"/>
    <property type="project" value="UniProtKB-KW"/>
</dbReference>
<evidence type="ECO:0000256" key="1">
    <source>
        <dbReference type="ARBA" id="ARBA00001933"/>
    </source>
</evidence>
<sequence>MIYLDNAATTKPSKEALKSFNQVSETLFFNTASIHKGGRDAARLLEAARGQILNELGLGTHHLIFTSGATESNNIILRGMIERKLQFGKTVLVSELEHPSVVNVLEHYKDKINLQFIKTTPQGVIDLDDLKEKLNDECILVSVMALNNIIGSIQPIEEIGQILQSYKKVYFHVDATQAVGKVTLDYKNVDALTLSAHKFYGIKGAGALIVNDMNVIDPLLLGGGHEKDKRSGTVNLPAIVGMAKALRISNENLTQKNDRLEQFNNKVRTHFNDYNKMKIQDAQSPYFINLSFVGAKGEIVVNALSELGIYVSTTSACASKSNELNETLLAIGNKNDVIEGSIRISFSQNTTEEEVDALIKGLDTVYKQLGDILHEV</sequence>
<dbReference type="PANTHER" id="PTHR11601:SF50">
    <property type="entry name" value="CYSTEINE DESULFURASE ISCS 2-RELATED"/>
    <property type="match status" value="1"/>
</dbReference>
<dbReference type="AlphaFoldDB" id="A0A6V7RJB2"/>
<dbReference type="Proteomes" id="UP000521032">
    <property type="component" value="Unassembled WGS sequence"/>
</dbReference>
<comment type="caution">
    <text evidence="9">The sequence shown here is derived from an EMBL/GenBank/DDBJ whole genome shotgun (WGS) entry which is preliminary data.</text>
</comment>
<dbReference type="GO" id="GO:0046872">
    <property type="term" value="F:metal ion binding"/>
    <property type="evidence" value="ECO:0007669"/>
    <property type="project" value="UniProtKB-KW"/>
</dbReference>
<evidence type="ECO:0000259" key="8">
    <source>
        <dbReference type="Pfam" id="PF00266"/>
    </source>
</evidence>
<dbReference type="PROSITE" id="PS00595">
    <property type="entry name" value="AA_TRANSFER_CLASS_5"/>
    <property type="match status" value="1"/>
</dbReference>
<dbReference type="EMBL" id="CAJEWE010000010">
    <property type="protein sequence ID" value="CAD2078029.1"/>
    <property type="molecule type" value="Genomic_DNA"/>
</dbReference>
<comment type="similarity">
    <text evidence="2">Belongs to the class-V pyridoxal-phosphate-dependent aminotransferase family. NifS/IscS subfamily.</text>
</comment>
<dbReference type="Pfam" id="PF00266">
    <property type="entry name" value="Aminotran_5"/>
    <property type="match status" value="1"/>
</dbReference>
<dbReference type="Gene3D" id="3.90.1150.10">
    <property type="entry name" value="Aspartate Aminotransferase, domain 1"/>
    <property type="match status" value="1"/>
</dbReference>
<dbReference type="PANTHER" id="PTHR11601">
    <property type="entry name" value="CYSTEINE DESULFURYLASE FAMILY MEMBER"/>
    <property type="match status" value="1"/>
</dbReference>
<name>A0A6V7RJB2_9BACL</name>
<dbReference type="PIRSF" id="PIRSF005572">
    <property type="entry name" value="NifS"/>
    <property type="match status" value="1"/>
</dbReference>
<dbReference type="InterPro" id="IPR015422">
    <property type="entry name" value="PyrdxlP-dep_Trfase_small"/>
</dbReference>
<dbReference type="RefSeq" id="WP_186088207.1">
    <property type="nucleotide sequence ID" value="NZ_BMDB01000001.1"/>
</dbReference>
<reference evidence="9 10" key="1">
    <citation type="submission" date="2020-07" db="EMBL/GenBank/DDBJ databases">
        <authorList>
            <person name="Criscuolo A."/>
        </authorList>
    </citation>
    <scope>NUCLEOTIDE SEQUENCE [LARGE SCALE GENOMIC DNA]</scope>
    <source>
        <strain evidence="10">CIP 111030</strain>
    </source>
</reference>
<dbReference type="InterPro" id="IPR015424">
    <property type="entry name" value="PyrdxlP-dep_Trfase"/>
</dbReference>
<comment type="cofactor">
    <cofactor evidence="1 7">
        <name>pyridoxal 5'-phosphate</name>
        <dbReference type="ChEBI" id="CHEBI:597326"/>
    </cofactor>
</comment>
<keyword evidence="6" id="KW-0411">Iron-sulfur</keyword>
<dbReference type="InterPro" id="IPR016454">
    <property type="entry name" value="Cysteine_dSase"/>
</dbReference>
<dbReference type="InterPro" id="IPR020578">
    <property type="entry name" value="Aminotrans_V_PyrdxlP_BS"/>
</dbReference>
<evidence type="ECO:0000313" key="10">
    <source>
        <dbReference type="Proteomes" id="UP000521032"/>
    </source>
</evidence>
<organism evidence="9 10">
    <name type="scientific">Phocicoccus schoeneichii</name>
    <dbReference type="NCBI Taxonomy" id="1812261"/>
    <lineage>
        <taxon>Bacteria</taxon>
        <taxon>Bacillati</taxon>
        <taxon>Bacillota</taxon>
        <taxon>Bacilli</taxon>
        <taxon>Bacillales</taxon>
        <taxon>Salinicoccaceae</taxon>
        <taxon>Phocicoccus</taxon>
    </lineage>
</organism>
<evidence type="ECO:0000256" key="5">
    <source>
        <dbReference type="ARBA" id="ARBA00023004"/>
    </source>
</evidence>
<dbReference type="Gene3D" id="3.40.640.10">
    <property type="entry name" value="Type I PLP-dependent aspartate aminotransferase-like (Major domain)"/>
    <property type="match status" value="1"/>
</dbReference>
<dbReference type="GO" id="GO:0003824">
    <property type="term" value="F:catalytic activity"/>
    <property type="evidence" value="ECO:0007669"/>
    <property type="project" value="UniProtKB-ARBA"/>
</dbReference>
<evidence type="ECO:0000256" key="7">
    <source>
        <dbReference type="RuleBase" id="RU004504"/>
    </source>
</evidence>
<evidence type="ECO:0000256" key="3">
    <source>
        <dbReference type="ARBA" id="ARBA00022723"/>
    </source>
</evidence>
<dbReference type="Gene3D" id="1.10.260.50">
    <property type="match status" value="1"/>
</dbReference>
<gene>
    <name evidence="9" type="primary">nifS</name>
    <name evidence="9" type="ORF">JEOSCH030_01439</name>
</gene>
<keyword evidence="4" id="KW-0663">Pyridoxal phosphate</keyword>
<evidence type="ECO:0000313" key="9">
    <source>
        <dbReference type="EMBL" id="CAD2078029.1"/>
    </source>
</evidence>
<dbReference type="InterPro" id="IPR000192">
    <property type="entry name" value="Aminotrans_V_dom"/>
</dbReference>
<evidence type="ECO:0000256" key="2">
    <source>
        <dbReference type="ARBA" id="ARBA00006490"/>
    </source>
</evidence>
<keyword evidence="10" id="KW-1185">Reference proteome</keyword>
<proteinExistence type="inferred from homology"/>
<dbReference type="SUPFAM" id="SSF53383">
    <property type="entry name" value="PLP-dependent transferases"/>
    <property type="match status" value="1"/>
</dbReference>